<feature type="region of interest" description="Disordered" evidence="1">
    <location>
        <begin position="1"/>
        <end position="26"/>
    </location>
</feature>
<dbReference type="AlphaFoldDB" id="A0A645B2D8"/>
<protein>
    <submittedName>
        <fullName evidence="2">Uncharacterized protein</fullName>
    </submittedName>
</protein>
<evidence type="ECO:0000313" key="2">
    <source>
        <dbReference type="EMBL" id="MPM57343.1"/>
    </source>
</evidence>
<sequence length="89" mass="10426">MTVKKTWQRPAEHMSHADVKQRSRKHDRNDQPFFQFQHLGLRRVVSLFPARLFGFRLLGESIVAGILHRTDDRIFIGVFFIKLNGHTVA</sequence>
<accession>A0A645B2D8</accession>
<comment type="caution">
    <text evidence="2">The sequence shown here is derived from an EMBL/GenBank/DDBJ whole genome shotgun (WGS) entry which is preliminary data.</text>
</comment>
<dbReference type="EMBL" id="VSSQ01016219">
    <property type="protein sequence ID" value="MPM57343.1"/>
    <property type="molecule type" value="Genomic_DNA"/>
</dbReference>
<organism evidence="2">
    <name type="scientific">bioreactor metagenome</name>
    <dbReference type="NCBI Taxonomy" id="1076179"/>
    <lineage>
        <taxon>unclassified sequences</taxon>
        <taxon>metagenomes</taxon>
        <taxon>ecological metagenomes</taxon>
    </lineage>
</organism>
<name>A0A645B2D8_9ZZZZ</name>
<reference evidence="2" key="1">
    <citation type="submission" date="2019-08" db="EMBL/GenBank/DDBJ databases">
        <authorList>
            <person name="Kucharzyk K."/>
            <person name="Murdoch R.W."/>
            <person name="Higgins S."/>
            <person name="Loffler F."/>
        </authorList>
    </citation>
    <scope>NUCLEOTIDE SEQUENCE</scope>
</reference>
<evidence type="ECO:0000256" key="1">
    <source>
        <dbReference type="SAM" id="MobiDB-lite"/>
    </source>
</evidence>
<feature type="compositionally biased region" description="Basic and acidic residues" evidence="1">
    <location>
        <begin position="10"/>
        <end position="21"/>
    </location>
</feature>
<proteinExistence type="predicted"/>
<gene>
    <name evidence="2" type="ORF">SDC9_104165</name>
</gene>